<evidence type="ECO:0000256" key="1">
    <source>
        <dbReference type="ARBA" id="ARBA00022801"/>
    </source>
</evidence>
<protein>
    <submittedName>
        <fullName evidence="2">Peptidyl-arginine deiminase, Porphyromonas-type</fullName>
    </submittedName>
</protein>
<dbReference type="EMBL" id="JBAMMX010000020">
    <property type="protein sequence ID" value="KAK6921114.1"/>
    <property type="molecule type" value="Genomic_DNA"/>
</dbReference>
<evidence type="ECO:0000313" key="3">
    <source>
        <dbReference type="Proteomes" id="UP001370490"/>
    </source>
</evidence>
<comment type="caution">
    <text evidence="2">The sequence shown here is derived from an EMBL/GenBank/DDBJ whole genome shotgun (WGS) entry which is preliminary data.</text>
</comment>
<dbReference type="AlphaFoldDB" id="A0AAN8UUV7"/>
<dbReference type="PANTHER" id="PTHR31377:SF2">
    <property type="entry name" value="AGMATINE DEIMINASE"/>
    <property type="match status" value="1"/>
</dbReference>
<dbReference type="GO" id="GO:0004668">
    <property type="term" value="F:protein-arginine deiminase activity"/>
    <property type="evidence" value="ECO:0007669"/>
    <property type="project" value="InterPro"/>
</dbReference>
<keyword evidence="1" id="KW-0378">Hydrolase</keyword>
<dbReference type="PANTHER" id="PTHR31377">
    <property type="entry name" value="AGMATINE DEIMINASE-RELATED"/>
    <property type="match status" value="1"/>
</dbReference>
<dbReference type="Proteomes" id="UP001370490">
    <property type="component" value="Unassembled WGS sequence"/>
</dbReference>
<dbReference type="GO" id="GO:0047632">
    <property type="term" value="F:agmatine deiminase activity"/>
    <property type="evidence" value="ECO:0007669"/>
    <property type="project" value="TreeGrafter"/>
</dbReference>
<dbReference type="SUPFAM" id="SSF55909">
    <property type="entry name" value="Pentein"/>
    <property type="match status" value="1"/>
</dbReference>
<feature type="non-terminal residue" evidence="2">
    <location>
        <position position="196"/>
    </location>
</feature>
<name>A0AAN8UUV7_9MAGN</name>
<dbReference type="Pfam" id="PF04371">
    <property type="entry name" value="PAD_porph"/>
    <property type="match status" value="2"/>
</dbReference>
<evidence type="ECO:0000313" key="2">
    <source>
        <dbReference type="EMBL" id="KAK6921114.1"/>
    </source>
</evidence>
<accession>A0AAN8UUV7</accession>
<reference evidence="2 3" key="1">
    <citation type="submission" date="2023-12" db="EMBL/GenBank/DDBJ databases">
        <title>A high-quality genome assembly for Dillenia turbinata (Dilleniales).</title>
        <authorList>
            <person name="Chanderbali A."/>
        </authorList>
    </citation>
    <scope>NUCLEOTIDE SEQUENCE [LARGE SCALE GENOMIC DNA]</scope>
    <source>
        <strain evidence="2">LSX21</strain>
        <tissue evidence="2">Leaf</tissue>
    </source>
</reference>
<organism evidence="2 3">
    <name type="scientific">Dillenia turbinata</name>
    <dbReference type="NCBI Taxonomy" id="194707"/>
    <lineage>
        <taxon>Eukaryota</taxon>
        <taxon>Viridiplantae</taxon>
        <taxon>Streptophyta</taxon>
        <taxon>Embryophyta</taxon>
        <taxon>Tracheophyta</taxon>
        <taxon>Spermatophyta</taxon>
        <taxon>Magnoliopsida</taxon>
        <taxon>eudicotyledons</taxon>
        <taxon>Gunneridae</taxon>
        <taxon>Pentapetalae</taxon>
        <taxon>Dilleniales</taxon>
        <taxon>Dilleniaceae</taxon>
        <taxon>Dillenia</taxon>
    </lineage>
</organism>
<dbReference type="Gene3D" id="3.75.10.10">
    <property type="entry name" value="L-arginine/glycine Amidinotransferase, Chain A"/>
    <property type="match status" value="2"/>
</dbReference>
<keyword evidence="3" id="KW-1185">Reference proteome</keyword>
<gene>
    <name evidence="2" type="ORF">RJ641_014792</name>
</gene>
<proteinExistence type="predicted"/>
<sequence length="196" mass="21942">MMKLVELPSAAIWRPFGRERERETECGNFGGDVDGREASTAWVPHAYRMGTSFSVLDWLAWYKLGFTVAISRLEPVTVSASAVQWANACTQLPHNIRVIEMSMSDSLGFVIQGPLASSLGEQEAKIAGVDWTFSGWGGIEDGCYKDWSLDLLVARKILFSRTGLTTEECLLNKYRNPCLKKQQIEDELKAYLGVRK</sequence>
<dbReference type="GO" id="GO:0009446">
    <property type="term" value="P:putrescine biosynthetic process"/>
    <property type="evidence" value="ECO:0007669"/>
    <property type="project" value="InterPro"/>
</dbReference>
<dbReference type="InterPro" id="IPR007466">
    <property type="entry name" value="Peptidyl-Arg-deiminase_porph"/>
</dbReference>